<evidence type="ECO:0000313" key="10">
    <source>
        <dbReference type="EMBL" id="NDL68381.1"/>
    </source>
</evidence>
<feature type="transmembrane region" description="Helical" evidence="9">
    <location>
        <begin position="426"/>
        <end position="441"/>
    </location>
</feature>
<feature type="transmembrane region" description="Helical" evidence="9">
    <location>
        <begin position="98"/>
        <end position="118"/>
    </location>
</feature>
<keyword evidence="3 8" id="KW-0813">Transport</keyword>
<keyword evidence="7 8" id="KW-0472">Membrane</keyword>
<feature type="transmembrane region" description="Helical" evidence="9">
    <location>
        <begin position="74"/>
        <end position="92"/>
    </location>
</feature>
<keyword evidence="11" id="KW-1185">Reference proteome</keyword>
<accession>A0A7X5HXM6</accession>
<comment type="similarity">
    <text evidence="2 8">Belongs to the nucleobase:cation symporter-2 (NCS2) (TC 2.A.40) family. Azg-like subfamily.</text>
</comment>
<evidence type="ECO:0000256" key="4">
    <source>
        <dbReference type="ARBA" id="ARBA00022475"/>
    </source>
</evidence>
<feature type="transmembrane region" description="Helical" evidence="9">
    <location>
        <begin position="295"/>
        <end position="317"/>
    </location>
</feature>
<dbReference type="Pfam" id="PF00860">
    <property type="entry name" value="Xan_ur_permease"/>
    <property type="match status" value="1"/>
</dbReference>
<evidence type="ECO:0000256" key="6">
    <source>
        <dbReference type="ARBA" id="ARBA00022989"/>
    </source>
</evidence>
<gene>
    <name evidence="10" type="ORF">GXN74_11585</name>
</gene>
<feature type="transmembrane region" description="Helical" evidence="9">
    <location>
        <begin position="130"/>
        <end position="155"/>
    </location>
</feature>
<feature type="transmembrane region" description="Helical" evidence="9">
    <location>
        <begin position="337"/>
        <end position="368"/>
    </location>
</feature>
<dbReference type="AlphaFoldDB" id="A0A7X5HXM6"/>
<dbReference type="EMBL" id="JAAEEH010000037">
    <property type="protein sequence ID" value="NDL68381.1"/>
    <property type="molecule type" value="Genomic_DNA"/>
</dbReference>
<comment type="subcellular location">
    <subcellularLocation>
        <location evidence="1 8">Cell membrane</location>
        <topology evidence="1 8">Multi-pass membrane protein</topology>
    </subcellularLocation>
</comment>
<feature type="transmembrane region" description="Helical" evidence="9">
    <location>
        <begin position="167"/>
        <end position="187"/>
    </location>
</feature>
<evidence type="ECO:0000256" key="3">
    <source>
        <dbReference type="ARBA" id="ARBA00022448"/>
    </source>
</evidence>
<dbReference type="PANTHER" id="PTHR43337:SF1">
    <property type="entry name" value="XANTHINE_URACIL PERMEASE C887.17-RELATED"/>
    <property type="match status" value="1"/>
</dbReference>
<evidence type="ECO:0000256" key="8">
    <source>
        <dbReference type="PIRNR" id="PIRNR005353"/>
    </source>
</evidence>
<dbReference type="Proteomes" id="UP000461585">
    <property type="component" value="Unassembled WGS sequence"/>
</dbReference>
<dbReference type="GO" id="GO:0005886">
    <property type="term" value="C:plasma membrane"/>
    <property type="evidence" value="ECO:0007669"/>
    <property type="project" value="UniProtKB-SubCell"/>
</dbReference>
<dbReference type="RefSeq" id="WP_162371105.1">
    <property type="nucleotide sequence ID" value="NZ_JAAEEH010000037.1"/>
</dbReference>
<keyword evidence="5 8" id="KW-0812">Transmembrane</keyword>
<organism evidence="10 11">
    <name type="scientific">Anaerotalea alkaliphila</name>
    <dbReference type="NCBI Taxonomy" id="2662126"/>
    <lineage>
        <taxon>Bacteria</taxon>
        <taxon>Bacillati</taxon>
        <taxon>Bacillota</taxon>
        <taxon>Clostridia</taxon>
        <taxon>Eubacteriales</taxon>
        <taxon>Anaerotalea</taxon>
    </lineage>
</organism>
<comment type="caution">
    <text evidence="10">The sequence shown here is derived from an EMBL/GenBank/DDBJ whole genome shotgun (WGS) entry which is preliminary data.</text>
</comment>
<proteinExistence type="inferred from homology"/>
<dbReference type="PIRSF" id="PIRSF005353">
    <property type="entry name" value="PbuG"/>
    <property type="match status" value="1"/>
</dbReference>
<dbReference type="InterPro" id="IPR045018">
    <property type="entry name" value="Azg-like"/>
</dbReference>
<evidence type="ECO:0000256" key="2">
    <source>
        <dbReference type="ARBA" id="ARBA00005697"/>
    </source>
</evidence>
<dbReference type="InterPro" id="IPR026033">
    <property type="entry name" value="Azg-like_bact_archaea"/>
</dbReference>
<dbReference type="InterPro" id="IPR006043">
    <property type="entry name" value="NCS2"/>
</dbReference>
<keyword evidence="4 8" id="KW-1003">Cell membrane</keyword>
<name>A0A7X5HXM6_9FIRM</name>
<keyword evidence="6 8" id="KW-1133">Transmembrane helix</keyword>
<evidence type="ECO:0000256" key="1">
    <source>
        <dbReference type="ARBA" id="ARBA00004651"/>
    </source>
</evidence>
<protein>
    <submittedName>
        <fullName evidence="10">NCS2 family permease</fullName>
    </submittedName>
</protein>
<feature type="transmembrane region" description="Helical" evidence="9">
    <location>
        <begin position="194"/>
        <end position="215"/>
    </location>
</feature>
<dbReference type="PANTHER" id="PTHR43337">
    <property type="entry name" value="XANTHINE/URACIL PERMEASE C887.17-RELATED"/>
    <property type="match status" value="1"/>
</dbReference>
<feature type="transmembrane region" description="Helical" evidence="9">
    <location>
        <begin position="251"/>
        <end position="275"/>
    </location>
</feature>
<evidence type="ECO:0000256" key="7">
    <source>
        <dbReference type="ARBA" id="ARBA00023136"/>
    </source>
</evidence>
<feature type="transmembrane region" description="Helical" evidence="9">
    <location>
        <begin position="12"/>
        <end position="33"/>
    </location>
</feature>
<dbReference type="GO" id="GO:0005345">
    <property type="term" value="F:purine nucleobase transmembrane transporter activity"/>
    <property type="evidence" value="ECO:0007669"/>
    <property type="project" value="TreeGrafter"/>
</dbReference>
<evidence type="ECO:0000313" key="11">
    <source>
        <dbReference type="Proteomes" id="UP000461585"/>
    </source>
</evidence>
<feature type="transmembrane region" description="Helical" evidence="9">
    <location>
        <begin position="388"/>
        <end position="414"/>
    </location>
</feature>
<evidence type="ECO:0000256" key="5">
    <source>
        <dbReference type="ARBA" id="ARBA00022692"/>
    </source>
</evidence>
<sequence length="442" mass="46788">MLKMFQLKEHNTTVRTEVLAGVTTFMTMAYILIVNPQILSAAGMDPGALFTATAIASVVGTVAMALLANYPFALAPGMGLNAFFAFSVVLGMGYSWQVALTAVFVEGLIFLLLSVFNVREAMFNAIPLDLKYAVSAGIGLFIALIGFVNAGIVVGDPDTLVTISKEMTQPSIVIAGIGVLLTSILVVKQVKGSILLGILGTWVVGILAELGGWYVPDMENTFSVIPQKIIGTVPSLAPIAFQLDFTKLVELGFWTVVLSFLFVDVFDTLGTLIGVSSKAGFLDKDGKLPKAKRALLADAIGTTVGASLGTSTVTTYVESASGVADGGRTGLTSLTTAALFLLALPFAPLFMAVPAFATAPALIVVGFYMMESVLKVDLDNFAKGIPAFLTILVMPITYSISEGIAFGVISYTVIHLFTGKAKEMHPLMYVLTLLFLLKFIFI</sequence>
<feature type="transmembrane region" description="Helical" evidence="9">
    <location>
        <begin position="48"/>
        <end position="67"/>
    </location>
</feature>
<reference evidence="10 11" key="1">
    <citation type="submission" date="2020-01" db="EMBL/GenBank/DDBJ databases">
        <title>Anaeroalcalibacter tamaniensis gen. nov., sp. nov., moderately halophilic strictly anaerobic fermenter bacterium from mud volcano of Taman peninsula.</title>
        <authorList>
            <person name="Frolova A."/>
            <person name="Merkel A.Y."/>
            <person name="Slobodkin A.I."/>
        </authorList>
    </citation>
    <scope>NUCLEOTIDE SEQUENCE [LARGE SCALE GENOMIC DNA]</scope>
    <source>
        <strain evidence="10 11">F-3ap</strain>
    </source>
</reference>
<evidence type="ECO:0000256" key="9">
    <source>
        <dbReference type="SAM" id="Phobius"/>
    </source>
</evidence>